<comment type="similarity">
    <text evidence="2">Belongs to the TMCO4 family.</text>
</comment>
<reference evidence="8 9" key="1">
    <citation type="submission" date="2020-07" db="EMBL/GenBank/DDBJ databases">
        <title>Comparative genomics of pyrophilous fungi reveals a link between fire events and developmental genes.</title>
        <authorList>
            <consortium name="DOE Joint Genome Institute"/>
            <person name="Steindorff A.S."/>
            <person name="Carver A."/>
            <person name="Calhoun S."/>
            <person name="Stillman K."/>
            <person name="Liu H."/>
            <person name="Lipzen A."/>
            <person name="Pangilinan J."/>
            <person name="Labutti K."/>
            <person name="Bruns T.D."/>
            <person name="Grigoriev I.V."/>
        </authorList>
    </citation>
    <scope>NUCLEOTIDE SEQUENCE [LARGE SCALE GENOMIC DNA]</scope>
    <source>
        <strain evidence="8 9">CBS 144469</strain>
    </source>
</reference>
<protein>
    <submittedName>
        <fullName evidence="8">DUF726 domain-containing protein</fullName>
    </submittedName>
</protein>
<feature type="transmembrane region" description="Helical" evidence="7">
    <location>
        <begin position="243"/>
        <end position="276"/>
    </location>
</feature>
<proteinExistence type="inferred from homology"/>
<keyword evidence="5 7" id="KW-0472">Membrane</keyword>
<sequence>MSAQSAIGASVTPPRSPPSPRATSLDKITPPKHLSKPEKLVVFEYFFRQLATFRNTALIYAEAETHYETVEAAKDPLGNTKPDVRWRVEYGASLNVWSQALLRNAWVACTEEDESKCPVLDPYADTSIQHLIDSLPSTKDISQLVNTILFLNITQSKQYSALTRAFLTWLGDQLGGRDVRHHITDTEQTHKERTSTPLFELDEEAIAWTLKNPETAIEQAQKQAQAVTTQHAERSKVMRGVGVSLSAIAGGVLIGVTGGLAAPLVGAGVAGVLGFFGVGGTILGLLASGIAGSGVICGALFGVYGAKSTAAMVERHTREGGSRRSSTENLIEVDLPEKKEEDVVRDTLAVRLCVSGWLNDKKDVTAPWEIEALEELANAIKALLQAEAIKYVKGEVIKRTMLAGLMSALAPLGLLRIGQIIDNPYMNARALGIKTGAVLADLLMERALGNRPVTLVGYSLGSLPSQTLHLIQDVYLFGSPVPADPDDWAKIRRVVTGRVVNGYSDRDYVLAVLSRAADATWNVAGLEPVGVKGVENMNCSEVTGHTAWRGLVGKYLRQCGAPGILAGEVDQKEAEVTEEEVMPVGQS</sequence>
<accession>A0A8H6IE74</accession>
<dbReference type="Proteomes" id="UP000521943">
    <property type="component" value="Unassembled WGS sequence"/>
</dbReference>
<dbReference type="InterPro" id="IPR007941">
    <property type="entry name" value="DUF726"/>
</dbReference>
<dbReference type="InterPro" id="IPR029058">
    <property type="entry name" value="AB_hydrolase_fold"/>
</dbReference>
<evidence type="ECO:0000256" key="4">
    <source>
        <dbReference type="ARBA" id="ARBA00022989"/>
    </source>
</evidence>
<gene>
    <name evidence="8" type="ORF">DFP72DRAFT_873829</name>
</gene>
<comment type="subcellular location">
    <subcellularLocation>
        <location evidence="1">Membrane</location>
        <topology evidence="1">Multi-pass membrane protein</topology>
    </subcellularLocation>
</comment>
<dbReference type="PANTHER" id="PTHR17920">
    <property type="entry name" value="TRANSMEMBRANE AND COILED-COIL DOMAIN-CONTAINING PROTEIN 4 TMCO4"/>
    <property type="match status" value="1"/>
</dbReference>
<name>A0A8H6IE74_9AGAR</name>
<evidence type="ECO:0000256" key="6">
    <source>
        <dbReference type="SAM" id="MobiDB-lite"/>
    </source>
</evidence>
<dbReference type="Pfam" id="PF05277">
    <property type="entry name" value="DUF726"/>
    <property type="match status" value="1"/>
</dbReference>
<evidence type="ECO:0000256" key="2">
    <source>
        <dbReference type="ARBA" id="ARBA00009824"/>
    </source>
</evidence>
<organism evidence="8 9">
    <name type="scientific">Ephemerocybe angulata</name>
    <dbReference type="NCBI Taxonomy" id="980116"/>
    <lineage>
        <taxon>Eukaryota</taxon>
        <taxon>Fungi</taxon>
        <taxon>Dikarya</taxon>
        <taxon>Basidiomycota</taxon>
        <taxon>Agaricomycotina</taxon>
        <taxon>Agaricomycetes</taxon>
        <taxon>Agaricomycetidae</taxon>
        <taxon>Agaricales</taxon>
        <taxon>Agaricineae</taxon>
        <taxon>Psathyrellaceae</taxon>
        <taxon>Ephemerocybe</taxon>
    </lineage>
</organism>
<feature type="region of interest" description="Disordered" evidence="6">
    <location>
        <begin position="1"/>
        <end position="31"/>
    </location>
</feature>
<keyword evidence="3 7" id="KW-0812">Transmembrane</keyword>
<dbReference type="EMBL" id="JACGCI010000005">
    <property type="protein sequence ID" value="KAF6763945.1"/>
    <property type="molecule type" value="Genomic_DNA"/>
</dbReference>
<comment type="caution">
    <text evidence="8">The sequence shown here is derived from an EMBL/GenBank/DDBJ whole genome shotgun (WGS) entry which is preliminary data.</text>
</comment>
<evidence type="ECO:0000256" key="3">
    <source>
        <dbReference type="ARBA" id="ARBA00022692"/>
    </source>
</evidence>
<evidence type="ECO:0000313" key="8">
    <source>
        <dbReference type="EMBL" id="KAF6763945.1"/>
    </source>
</evidence>
<evidence type="ECO:0000256" key="1">
    <source>
        <dbReference type="ARBA" id="ARBA00004141"/>
    </source>
</evidence>
<dbReference type="SUPFAM" id="SSF53474">
    <property type="entry name" value="alpha/beta-Hydrolases"/>
    <property type="match status" value="1"/>
</dbReference>
<evidence type="ECO:0000313" key="9">
    <source>
        <dbReference type="Proteomes" id="UP000521943"/>
    </source>
</evidence>
<dbReference type="AlphaFoldDB" id="A0A8H6IE74"/>
<keyword evidence="4 7" id="KW-1133">Transmembrane helix</keyword>
<keyword evidence="9" id="KW-1185">Reference proteome</keyword>
<dbReference type="OrthoDB" id="277931at2759"/>
<feature type="transmembrane region" description="Helical" evidence="7">
    <location>
        <begin position="282"/>
        <end position="306"/>
    </location>
</feature>
<dbReference type="PANTHER" id="PTHR17920:SF22">
    <property type="entry name" value="DUF726 DOMAIN PROTEIN (AFU_ORTHOLOGUE AFUA_2G12860)"/>
    <property type="match status" value="1"/>
</dbReference>
<dbReference type="GO" id="GO:0016020">
    <property type="term" value="C:membrane"/>
    <property type="evidence" value="ECO:0007669"/>
    <property type="project" value="UniProtKB-SubCell"/>
</dbReference>
<evidence type="ECO:0000256" key="7">
    <source>
        <dbReference type="SAM" id="Phobius"/>
    </source>
</evidence>
<evidence type="ECO:0000256" key="5">
    <source>
        <dbReference type="ARBA" id="ARBA00023136"/>
    </source>
</evidence>